<sequence>MGRSLMFATLVALLGLCAAQDPQENLSSINPLQVATGVVNGLLHKGQAPIPTPTPAPYDANKICDNISFPPTFPIGPAFTLSKTVFSAADIAFQPKPNYVQQTLNYTAVKPLYDAVAAYAATQGLTLANRGEAHITVLTPPEYLNVLQPFISIDQINAIAAPLKARFCVVCLGRDTLPVNGTLNTVFNVVVRSPDLAAVRTQIFEAYVKAGGDGSRFSPVNIFAPHITLGFRATNPSFVGGDLFVENGIFKWDNSCFSPITLV</sequence>
<reference evidence="3 4" key="1">
    <citation type="journal article" date="2012" name="Genome Biol.">
        <title>The genome of the polar eukaryotic microalga coccomyxa subellipsoidea reveals traits of cold adaptation.</title>
        <authorList>
            <person name="Blanc G."/>
            <person name="Agarkova I."/>
            <person name="Grimwood J."/>
            <person name="Kuo A."/>
            <person name="Brueggeman A."/>
            <person name="Dunigan D."/>
            <person name="Gurnon J."/>
            <person name="Ladunga I."/>
            <person name="Lindquist E."/>
            <person name="Lucas S."/>
            <person name="Pangilinan J."/>
            <person name="Proschold T."/>
            <person name="Salamov A."/>
            <person name="Schmutz J."/>
            <person name="Weeks D."/>
            <person name="Yamada T."/>
            <person name="Claverie J.M."/>
            <person name="Grigoriev I."/>
            <person name="Van Etten J."/>
            <person name="Lomsadze A."/>
            <person name="Borodovsky M."/>
        </authorList>
    </citation>
    <scope>NUCLEOTIDE SEQUENCE [LARGE SCALE GENOMIC DNA]</scope>
    <source>
        <strain evidence="3 4">C-169</strain>
    </source>
</reference>
<dbReference type="Pfam" id="PF22547">
    <property type="entry name" value="2H-SAK"/>
    <property type="match status" value="1"/>
</dbReference>
<accession>I0YJH0</accession>
<dbReference type="AlphaFoldDB" id="I0YJH0"/>
<dbReference type="InterPro" id="IPR054498">
    <property type="entry name" value="2H-SAK"/>
</dbReference>
<name>I0YJH0_COCSC</name>
<dbReference type="Proteomes" id="UP000007264">
    <property type="component" value="Unassembled WGS sequence"/>
</dbReference>
<dbReference type="OrthoDB" id="5545695at2759"/>
<organism evidence="3 4">
    <name type="scientific">Coccomyxa subellipsoidea (strain C-169)</name>
    <name type="common">Green microalga</name>
    <dbReference type="NCBI Taxonomy" id="574566"/>
    <lineage>
        <taxon>Eukaryota</taxon>
        <taxon>Viridiplantae</taxon>
        <taxon>Chlorophyta</taxon>
        <taxon>core chlorophytes</taxon>
        <taxon>Trebouxiophyceae</taxon>
        <taxon>Trebouxiophyceae incertae sedis</taxon>
        <taxon>Coccomyxaceae</taxon>
        <taxon>Coccomyxa</taxon>
        <taxon>Coccomyxa subellipsoidea</taxon>
    </lineage>
</organism>
<feature type="chain" id="PRO_5003637038" description="Swiss Army Knife 2H phosphoesterase domain-containing protein" evidence="1">
    <location>
        <begin position="20"/>
        <end position="263"/>
    </location>
</feature>
<dbReference type="RefSeq" id="XP_005643083.1">
    <property type="nucleotide sequence ID" value="XM_005643026.1"/>
</dbReference>
<dbReference type="KEGG" id="csl:COCSUDRAFT_68254"/>
<dbReference type="GeneID" id="17036424"/>
<proteinExistence type="predicted"/>
<keyword evidence="1" id="KW-0732">Signal</keyword>
<feature type="signal peptide" evidence="1">
    <location>
        <begin position="1"/>
        <end position="19"/>
    </location>
</feature>
<evidence type="ECO:0000259" key="2">
    <source>
        <dbReference type="Pfam" id="PF22547"/>
    </source>
</evidence>
<feature type="domain" description="Swiss Army Knife 2H phosphoesterase" evidence="2">
    <location>
        <begin position="98"/>
        <end position="234"/>
    </location>
</feature>
<evidence type="ECO:0000313" key="4">
    <source>
        <dbReference type="Proteomes" id="UP000007264"/>
    </source>
</evidence>
<protein>
    <recommendedName>
        <fullName evidence="2">Swiss Army Knife 2H phosphoesterase domain-containing protein</fullName>
    </recommendedName>
</protein>
<comment type="caution">
    <text evidence="3">The sequence shown here is derived from an EMBL/GenBank/DDBJ whole genome shotgun (WGS) entry which is preliminary data.</text>
</comment>
<dbReference type="eggNOG" id="ENOG502SRHQ">
    <property type="taxonomic scope" value="Eukaryota"/>
</dbReference>
<dbReference type="EMBL" id="AGSI01000023">
    <property type="protein sequence ID" value="EIE18539.1"/>
    <property type="molecule type" value="Genomic_DNA"/>
</dbReference>
<evidence type="ECO:0000313" key="3">
    <source>
        <dbReference type="EMBL" id="EIE18539.1"/>
    </source>
</evidence>
<keyword evidence="4" id="KW-1185">Reference proteome</keyword>
<gene>
    <name evidence="3" type="ORF">COCSUDRAFT_68254</name>
</gene>
<evidence type="ECO:0000256" key="1">
    <source>
        <dbReference type="SAM" id="SignalP"/>
    </source>
</evidence>